<sequence>MSAPGSCSAWRPGAHSAGLRWAAALVCAAWLAGCAGLPRAPLGPEALPIVAAGRLAVRVDPGEFGEPPRISSAVFELSGAPERGELRLASPLGTTLAVARWQPGGVWLEAEGRTREFADLDELSREVIGEVVPLAALFHWVRRQPWPGAPAAPLAGAAGFEQLGWAVHTDRADEGLIVAERRTPPPPVTVRVKLDSI</sequence>
<dbReference type="Pfam" id="PF03550">
    <property type="entry name" value="LolB"/>
    <property type="match status" value="1"/>
</dbReference>
<evidence type="ECO:0000313" key="13">
    <source>
        <dbReference type="EMBL" id="UZD54447.1"/>
    </source>
</evidence>
<dbReference type="InterPro" id="IPR004565">
    <property type="entry name" value="OM_lipoprot_LolB"/>
</dbReference>
<keyword evidence="14" id="KW-1185">Reference proteome</keyword>
<dbReference type="InterPro" id="IPR029046">
    <property type="entry name" value="LolA/LolB/LppX"/>
</dbReference>
<evidence type="ECO:0000256" key="6">
    <source>
        <dbReference type="ARBA" id="ARBA00022729"/>
    </source>
</evidence>
<evidence type="ECO:0000256" key="4">
    <source>
        <dbReference type="ARBA" id="ARBA00016202"/>
    </source>
</evidence>
<protein>
    <recommendedName>
        <fullName evidence="4">Outer-membrane lipoprotein LolB</fullName>
    </recommendedName>
</protein>
<keyword evidence="7" id="KW-0653">Protein transport</keyword>
<keyword evidence="10" id="KW-0143">Chaperone</keyword>
<keyword evidence="8" id="KW-0472">Membrane</keyword>
<keyword evidence="12 13" id="KW-0449">Lipoprotein</keyword>
<comment type="similarity">
    <text evidence="2">Belongs to the LolB family.</text>
</comment>
<dbReference type="SUPFAM" id="SSF89392">
    <property type="entry name" value="Prokaryotic lipoproteins and lipoprotein localization factors"/>
    <property type="match status" value="1"/>
</dbReference>
<evidence type="ECO:0000313" key="14">
    <source>
        <dbReference type="Proteomes" id="UP001163266"/>
    </source>
</evidence>
<evidence type="ECO:0000256" key="2">
    <source>
        <dbReference type="ARBA" id="ARBA00009696"/>
    </source>
</evidence>
<evidence type="ECO:0000256" key="5">
    <source>
        <dbReference type="ARBA" id="ARBA00022448"/>
    </source>
</evidence>
<evidence type="ECO:0000256" key="12">
    <source>
        <dbReference type="ARBA" id="ARBA00023288"/>
    </source>
</evidence>
<evidence type="ECO:0000256" key="1">
    <source>
        <dbReference type="ARBA" id="ARBA00004459"/>
    </source>
</evidence>
<evidence type="ECO:0000256" key="9">
    <source>
        <dbReference type="ARBA" id="ARBA00023139"/>
    </source>
</evidence>
<accession>A0ABY6MR21</accession>
<reference evidence="13" key="1">
    <citation type="submission" date="2022-10" db="EMBL/GenBank/DDBJ databases">
        <title>Complete genome sequence of Schlegelella aquatica LMG 23380.</title>
        <authorList>
            <person name="Musilova J."/>
            <person name="Kourilova X."/>
            <person name="Bezdicek M."/>
            <person name="Hermankova K."/>
            <person name="Obruca S."/>
            <person name="Sedlar K."/>
        </authorList>
    </citation>
    <scope>NUCLEOTIDE SEQUENCE</scope>
    <source>
        <strain evidence="13">LMG 23380</strain>
    </source>
</reference>
<comment type="subcellular location">
    <subcellularLocation>
        <location evidence="1">Cell outer membrane</location>
        <topology evidence="1">Lipid-anchor</topology>
    </subcellularLocation>
</comment>
<evidence type="ECO:0000256" key="3">
    <source>
        <dbReference type="ARBA" id="ARBA00011245"/>
    </source>
</evidence>
<evidence type="ECO:0000256" key="10">
    <source>
        <dbReference type="ARBA" id="ARBA00023186"/>
    </source>
</evidence>
<dbReference type="RefSeq" id="WP_264892015.1">
    <property type="nucleotide sequence ID" value="NZ_CP110257.1"/>
</dbReference>
<comment type="subunit">
    <text evidence="3">Monomer.</text>
</comment>
<keyword evidence="11" id="KW-0998">Cell outer membrane</keyword>
<keyword evidence="5" id="KW-0813">Transport</keyword>
<dbReference type="EMBL" id="CP110257">
    <property type="protein sequence ID" value="UZD54447.1"/>
    <property type="molecule type" value="Genomic_DNA"/>
</dbReference>
<dbReference type="Gene3D" id="2.50.20.10">
    <property type="entry name" value="Lipoprotein localisation LolA/LolB/LppX"/>
    <property type="match status" value="1"/>
</dbReference>
<name>A0ABY6MR21_9BURK</name>
<gene>
    <name evidence="13" type="ORF">OMP39_12355</name>
</gene>
<evidence type="ECO:0000256" key="11">
    <source>
        <dbReference type="ARBA" id="ARBA00023237"/>
    </source>
</evidence>
<evidence type="ECO:0000256" key="7">
    <source>
        <dbReference type="ARBA" id="ARBA00022927"/>
    </source>
</evidence>
<evidence type="ECO:0000256" key="8">
    <source>
        <dbReference type="ARBA" id="ARBA00023136"/>
    </source>
</evidence>
<keyword evidence="6" id="KW-0732">Signal</keyword>
<proteinExistence type="inferred from homology"/>
<dbReference type="Proteomes" id="UP001163266">
    <property type="component" value="Chromosome"/>
</dbReference>
<organism evidence="13 14">
    <name type="scientific">Caldimonas aquatica</name>
    <dbReference type="NCBI Taxonomy" id="376175"/>
    <lineage>
        <taxon>Bacteria</taxon>
        <taxon>Pseudomonadati</taxon>
        <taxon>Pseudomonadota</taxon>
        <taxon>Betaproteobacteria</taxon>
        <taxon>Burkholderiales</taxon>
        <taxon>Sphaerotilaceae</taxon>
        <taxon>Caldimonas</taxon>
    </lineage>
</organism>
<keyword evidence="9" id="KW-0564">Palmitate</keyword>